<dbReference type="Pfam" id="PF02812">
    <property type="entry name" value="ELFV_dehydrog_N"/>
    <property type="match status" value="1"/>
</dbReference>
<evidence type="ECO:0000313" key="6">
    <source>
        <dbReference type="Proteomes" id="UP000305939"/>
    </source>
</evidence>
<dbReference type="InterPro" id="IPR006095">
    <property type="entry name" value="Glu/Leu/Phe/Val/Trp_DH"/>
</dbReference>
<evidence type="ECO:0000256" key="2">
    <source>
        <dbReference type="ARBA" id="ARBA00023002"/>
    </source>
</evidence>
<feature type="domain" description="Glutamate/phenylalanine/leucine/valine/L-tryptophan dehydrogenase C-terminal" evidence="4">
    <location>
        <begin position="181"/>
        <end position="407"/>
    </location>
</feature>
<dbReference type="SUPFAM" id="SSF51735">
    <property type="entry name" value="NAD(P)-binding Rossmann-fold domains"/>
    <property type="match status" value="1"/>
</dbReference>
<accession>A0A4S3M4T6</accession>
<keyword evidence="6" id="KW-1185">Reference proteome</keyword>
<dbReference type="Gene3D" id="3.40.50.10860">
    <property type="entry name" value="Leucine Dehydrogenase, chain A, domain 1"/>
    <property type="match status" value="1"/>
</dbReference>
<organism evidence="5 6">
    <name type="scientific">Robertkochia marina</name>
    <dbReference type="NCBI Taxonomy" id="1227945"/>
    <lineage>
        <taxon>Bacteria</taxon>
        <taxon>Pseudomonadati</taxon>
        <taxon>Bacteroidota</taxon>
        <taxon>Flavobacteriia</taxon>
        <taxon>Flavobacteriales</taxon>
        <taxon>Flavobacteriaceae</taxon>
        <taxon>Robertkochia</taxon>
    </lineage>
</organism>
<sequence length="408" mass="45385">MKDLLKKYEEKSPEIVFNWKDPETDAEGWTVINSLRGGAAGGGTRMRKGLDMNEVLSLAKTMEVKFTVSGPAIGGAKSGINFDPKDPRKKGVLERWYKAVSPLLKSYYGTGGDLNVDEIHEVIPITEDCGVWHPQEGVFNGHFKPTEADKINRIGQLRQGVIKVVESKQYSPDILRKYTVADMITGYGVAEAVKHYYEIYGGQVEGKKAIVQGFGNVGSAAAYYLAQMGAKVVAIIDISGGLINEDGFRLEEIRELFLNKDGNALRAENLIPFEEMNERVWQLHSEIFAPCAASRLITKEQIDSLINKGLEVVSCGANVPFADKEIFFGDIMEYTDQRISLIPDFISNCGMARVFAYFMERRVEMTDEAIFSDTSETIRKALQNTFKRSAAKTNISSTAFEIALKQLI</sequence>
<dbReference type="GO" id="GO:0004352">
    <property type="term" value="F:glutamate dehydrogenase (NAD+) activity"/>
    <property type="evidence" value="ECO:0007669"/>
    <property type="project" value="TreeGrafter"/>
</dbReference>
<name>A0A4S3M4T6_9FLAO</name>
<dbReference type="OrthoDB" id="9803297at2"/>
<reference evidence="5 6" key="1">
    <citation type="submission" date="2019-04" db="EMBL/GenBank/DDBJ databases">
        <title>Draft genome sequence of Robertkochia marina CC-AMO-30D.</title>
        <authorList>
            <person name="Hameed A."/>
            <person name="Lin S.-Y."/>
            <person name="Shahina M."/>
            <person name="Lai W.-A."/>
            <person name="Young C.-C."/>
        </authorList>
    </citation>
    <scope>NUCLEOTIDE SEQUENCE [LARGE SCALE GENOMIC DNA]</scope>
    <source>
        <strain evidence="5 6">CC-AMO-30D</strain>
    </source>
</reference>
<dbReference type="GO" id="GO:0006538">
    <property type="term" value="P:L-glutamate catabolic process"/>
    <property type="evidence" value="ECO:0007669"/>
    <property type="project" value="TreeGrafter"/>
</dbReference>
<keyword evidence="2 3" id="KW-0560">Oxidoreductase</keyword>
<dbReference type="RefSeq" id="WP_136335356.1">
    <property type="nucleotide sequence ID" value="NZ_QXMP01000002.1"/>
</dbReference>
<dbReference type="AlphaFoldDB" id="A0A4S3M4T6"/>
<dbReference type="InterPro" id="IPR036291">
    <property type="entry name" value="NAD(P)-bd_dom_sf"/>
</dbReference>
<comment type="caution">
    <text evidence="5">The sequence shown here is derived from an EMBL/GenBank/DDBJ whole genome shotgun (WGS) entry which is preliminary data.</text>
</comment>
<dbReference type="Gene3D" id="3.40.50.720">
    <property type="entry name" value="NAD(P)-binding Rossmann-like Domain"/>
    <property type="match status" value="1"/>
</dbReference>
<evidence type="ECO:0000259" key="4">
    <source>
        <dbReference type="SMART" id="SM00839"/>
    </source>
</evidence>
<dbReference type="EMBL" id="SSMC01000001">
    <property type="protein sequence ID" value="THD69865.1"/>
    <property type="molecule type" value="Genomic_DNA"/>
</dbReference>
<dbReference type="InterPro" id="IPR006096">
    <property type="entry name" value="Glu/Leu/Phe/Val/Trp_DH_C"/>
</dbReference>
<dbReference type="PANTHER" id="PTHR11606">
    <property type="entry name" value="GLUTAMATE DEHYDROGENASE"/>
    <property type="match status" value="1"/>
</dbReference>
<dbReference type="SUPFAM" id="SSF53223">
    <property type="entry name" value="Aminoacid dehydrogenase-like, N-terminal domain"/>
    <property type="match status" value="1"/>
</dbReference>
<proteinExistence type="inferred from homology"/>
<evidence type="ECO:0000313" key="5">
    <source>
        <dbReference type="EMBL" id="THD69865.1"/>
    </source>
</evidence>
<evidence type="ECO:0000256" key="1">
    <source>
        <dbReference type="ARBA" id="ARBA00006382"/>
    </source>
</evidence>
<dbReference type="SMART" id="SM00839">
    <property type="entry name" value="ELFV_dehydrog"/>
    <property type="match status" value="1"/>
</dbReference>
<dbReference type="PANTHER" id="PTHR11606:SF13">
    <property type="entry name" value="GLUTAMATE DEHYDROGENASE 1, MITOCHONDRIAL"/>
    <property type="match status" value="1"/>
</dbReference>
<gene>
    <name evidence="5" type="ORF">E7Z59_05930</name>
</gene>
<protein>
    <submittedName>
        <fullName evidence="5">Amino acid dehydrogenase</fullName>
    </submittedName>
</protein>
<dbReference type="PRINTS" id="PR00082">
    <property type="entry name" value="GLFDHDRGNASE"/>
</dbReference>
<comment type="similarity">
    <text evidence="1 3">Belongs to the Glu/Leu/Phe/Val dehydrogenases family.</text>
</comment>
<dbReference type="Pfam" id="PF00208">
    <property type="entry name" value="ELFV_dehydrog"/>
    <property type="match status" value="1"/>
</dbReference>
<evidence type="ECO:0000256" key="3">
    <source>
        <dbReference type="RuleBase" id="RU004417"/>
    </source>
</evidence>
<dbReference type="InterPro" id="IPR046346">
    <property type="entry name" value="Aminoacid_DH-like_N_sf"/>
</dbReference>
<dbReference type="InterPro" id="IPR006097">
    <property type="entry name" value="Glu/Leu/Phe/Val/Trp_DH_dimer"/>
</dbReference>
<dbReference type="Proteomes" id="UP000305939">
    <property type="component" value="Unassembled WGS sequence"/>
</dbReference>